<evidence type="ECO:0008006" key="3">
    <source>
        <dbReference type="Google" id="ProtNLM"/>
    </source>
</evidence>
<evidence type="ECO:0000313" key="1">
    <source>
        <dbReference type="EMBL" id="MES4993813.1"/>
    </source>
</evidence>
<proteinExistence type="predicted"/>
<gene>
    <name evidence="1" type="ORF">ABVB70_26330</name>
</gene>
<dbReference type="EMBL" id="JBETME010000021">
    <property type="protein sequence ID" value="MES4993813.1"/>
    <property type="molecule type" value="Genomic_DNA"/>
</dbReference>
<evidence type="ECO:0000313" key="2">
    <source>
        <dbReference type="Proteomes" id="UP001438189"/>
    </source>
</evidence>
<dbReference type="AlphaFoldDB" id="A0ABD5LRL4"/>
<comment type="caution">
    <text evidence="1">The sequence shown here is derived from an EMBL/GenBank/DDBJ whole genome shotgun (WGS) entry which is preliminary data.</text>
</comment>
<organism evidence="1 2">
    <name type="scientific">Agrobacterium radiobacter</name>
    <dbReference type="NCBI Taxonomy" id="362"/>
    <lineage>
        <taxon>Bacteria</taxon>
        <taxon>Pseudomonadati</taxon>
        <taxon>Pseudomonadota</taxon>
        <taxon>Alphaproteobacteria</taxon>
        <taxon>Hyphomicrobiales</taxon>
        <taxon>Rhizobiaceae</taxon>
        <taxon>Rhizobium/Agrobacterium group</taxon>
        <taxon>Agrobacterium</taxon>
        <taxon>Agrobacterium tumefaciens complex</taxon>
    </lineage>
</organism>
<dbReference type="RefSeq" id="WP_353574736.1">
    <property type="nucleotide sequence ID" value="NZ_JBETME010000021.1"/>
</dbReference>
<sequence length="277" mass="29632">MVRRTAAEDSGAEGGFALLAVLGFMLLLAIVLAGLAASARARVLTVSYDYDRTRMGMAAEAINGYLGWRLENDDAWRHSAETGTFLDLDCSIGQIFAYISIVPHAQLVNLNTAEVSLLVAGFEKLGLSGSEANILAPQIVQFRAPRPTGEVDAARIDAGFKYGSFEDIAELHDFELLRPFSSRELGRVFSAQSGQAILSRASNEIGSSQFFTIETVLFNGHTRGGDAVVFQSGDVTSPGKRIASIETGGDLARPQRAGSCHSVFDQDVTRILAEGLA</sequence>
<accession>A0ABD5LRL4</accession>
<protein>
    <recommendedName>
        <fullName evidence="3">General secretion pathway protein K</fullName>
    </recommendedName>
</protein>
<dbReference type="Proteomes" id="UP001438189">
    <property type="component" value="Unassembled WGS sequence"/>
</dbReference>
<reference evidence="1 2" key="1">
    <citation type="submission" date="2024-06" db="EMBL/GenBank/DDBJ databases">
        <title>Genome sequencing of Agrobacterium spp. from tobacco in Serbia.</title>
        <authorList>
            <person name="Ilicic R.J."/>
            <person name="Studholme D.J."/>
            <person name="Jelusic A."/>
            <person name="Barac G."/>
            <person name="Bagi F."/>
            <person name="Popovic Milovanovic T."/>
        </authorList>
    </citation>
    <scope>NUCLEOTIDE SEQUENCE [LARGE SCALE GENOMIC DNA]</scope>
    <source>
        <strain evidence="1 2">DA1</strain>
    </source>
</reference>
<name>A0ABD5LRL4_AGRRD</name>